<keyword evidence="2" id="KW-0963">Cytoplasm</keyword>
<organism evidence="5 6">
    <name type="scientific">Brettanomyces naardenensis</name>
    <name type="common">Yeast</name>
    <dbReference type="NCBI Taxonomy" id="13370"/>
    <lineage>
        <taxon>Eukaryota</taxon>
        <taxon>Fungi</taxon>
        <taxon>Dikarya</taxon>
        <taxon>Ascomycota</taxon>
        <taxon>Saccharomycotina</taxon>
        <taxon>Pichiomycetes</taxon>
        <taxon>Pichiales</taxon>
        <taxon>Pichiaceae</taxon>
        <taxon>Brettanomyces</taxon>
    </lineage>
</organism>
<dbReference type="EMBL" id="CAACVR010000034">
    <property type="protein sequence ID" value="VEU22931.1"/>
    <property type="molecule type" value="Genomic_DNA"/>
</dbReference>
<dbReference type="InterPro" id="IPR028133">
    <property type="entry name" value="Dynamitin"/>
</dbReference>
<dbReference type="STRING" id="13370.A0A448YPV1"/>
<dbReference type="Proteomes" id="UP000290900">
    <property type="component" value="Unassembled WGS sequence"/>
</dbReference>
<feature type="region of interest" description="Disordered" evidence="4">
    <location>
        <begin position="172"/>
        <end position="204"/>
    </location>
</feature>
<evidence type="ECO:0000313" key="5">
    <source>
        <dbReference type="EMBL" id="VEU22931.1"/>
    </source>
</evidence>
<dbReference type="Pfam" id="PF04912">
    <property type="entry name" value="Dynamitin"/>
    <property type="match status" value="1"/>
</dbReference>
<evidence type="ECO:0000256" key="3">
    <source>
        <dbReference type="SAM" id="Coils"/>
    </source>
</evidence>
<gene>
    <name evidence="5" type="ORF">BRENAR_LOCUS3662</name>
</gene>
<keyword evidence="6" id="KW-1185">Reference proteome</keyword>
<name>A0A448YPV1_BRENA</name>
<keyword evidence="3" id="KW-0175">Coiled coil</keyword>
<dbReference type="GO" id="GO:0005737">
    <property type="term" value="C:cytoplasm"/>
    <property type="evidence" value="ECO:0007669"/>
    <property type="project" value="UniProtKB-SubCell"/>
</dbReference>
<reference evidence="5 6" key="1">
    <citation type="submission" date="2018-12" db="EMBL/GenBank/DDBJ databases">
        <authorList>
            <person name="Tiukova I."/>
            <person name="Dainat J."/>
        </authorList>
    </citation>
    <scope>NUCLEOTIDE SEQUENCE [LARGE SCALE GENOMIC DNA]</scope>
</reference>
<evidence type="ECO:0000256" key="1">
    <source>
        <dbReference type="ARBA" id="ARBA00004496"/>
    </source>
</evidence>
<evidence type="ECO:0000256" key="4">
    <source>
        <dbReference type="SAM" id="MobiDB-lite"/>
    </source>
</evidence>
<feature type="compositionally biased region" description="Basic and acidic residues" evidence="4">
    <location>
        <begin position="172"/>
        <end position="182"/>
    </location>
</feature>
<dbReference type="OrthoDB" id="3998030at2759"/>
<comment type="subcellular location">
    <subcellularLocation>
        <location evidence="1">Cytoplasm</location>
    </subcellularLocation>
</comment>
<protein>
    <submittedName>
        <fullName evidence="5">DEKNAAC104012</fullName>
    </submittedName>
</protein>
<evidence type="ECO:0000256" key="2">
    <source>
        <dbReference type="ARBA" id="ARBA00022490"/>
    </source>
</evidence>
<dbReference type="AlphaFoldDB" id="A0A448YPV1"/>
<evidence type="ECO:0000313" key="6">
    <source>
        <dbReference type="Proteomes" id="UP000290900"/>
    </source>
</evidence>
<dbReference type="FunCoup" id="A0A448YPV1">
    <property type="interactions" value="70"/>
</dbReference>
<proteinExistence type="predicted"/>
<feature type="compositionally biased region" description="Acidic residues" evidence="4">
    <location>
        <begin position="183"/>
        <end position="194"/>
    </location>
</feature>
<dbReference type="PANTHER" id="PTHR15346">
    <property type="entry name" value="DYNACTIN SUBUNIT"/>
    <property type="match status" value="1"/>
</dbReference>
<accession>A0A448YPV1</accession>
<feature type="region of interest" description="Disordered" evidence="4">
    <location>
        <begin position="1"/>
        <end position="30"/>
    </location>
</feature>
<sequence length="387" mass="44649">MQSEEPDYYSEDVPGPEDETEILESEPTTEKKTIEVMGNLLGGVEGESNNKEEEGGNEYIDNTEVVTIESRSAFENQLIRSIDKIDFERNRGYKVEEVRNSRAQKLARIRNELREVELGDEGSAQEKAEINELKQRLERLTVGRPAGENEFIKVWKKRVRELMKVEDDLVVEGKKEEGKKEEEKEEEGEKEEEKEEGKKKSIRVSPTAPGISVIELESRLKDLESRVGDISKEDSLTLQDEVTDLYRKIGLLLGSEGSLEEVKAQLSSLSENLEEYTKRSRRLGDGEVEQIVPLTDQRINRVYKRLERMPEFERVVPLMLKRLQAINNLVTESSGAVSFLGNLQGEFDRMDMQIDEWNKKMDEVEGRMKKDREMWESLSSRLPNETR</sequence>
<feature type="compositionally biased region" description="Acidic residues" evidence="4">
    <location>
        <begin position="1"/>
        <end position="24"/>
    </location>
</feature>
<dbReference type="GO" id="GO:0007017">
    <property type="term" value="P:microtubule-based process"/>
    <property type="evidence" value="ECO:0007669"/>
    <property type="project" value="InterPro"/>
</dbReference>
<dbReference type="GO" id="GO:0005869">
    <property type="term" value="C:dynactin complex"/>
    <property type="evidence" value="ECO:0007669"/>
    <property type="project" value="InterPro"/>
</dbReference>
<feature type="coiled-coil region" evidence="3">
    <location>
        <begin position="347"/>
        <end position="374"/>
    </location>
</feature>
<dbReference type="InParanoid" id="A0A448YPV1"/>